<protein>
    <submittedName>
        <fullName evidence="2">Uncharacterized protein</fullName>
    </submittedName>
</protein>
<dbReference type="AlphaFoldDB" id="A0AAV9Q2B7"/>
<accession>A0AAV9Q2B7</accession>
<sequence>MSQDQEILDDADAAMREMMGFDSFAARRPKKQADTSVPATGANQSEVSSIRAAASDWSLATNQASSTATQPQVNPDQAPVYAFASPVSNTYYTRSDLDEWARGKINANGDTVYFKPGFVSDDPWARNRGKDGHNMGKAKS</sequence>
<organism evidence="2 3">
    <name type="scientific">Vermiconidia calcicola</name>
    <dbReference type="NCBI Taxonomy" id="1690605"/>
    <lineage>
        <taxon>Eukaryota</taxon>
        <taxon>Fungi</taxon>
        <taxon>Dikarya</taxon>
        <taxon>Ascomycota</taxon>
        <taxon>Pezizomycotina</taxon>
        <taxon>Dothideomycetes</taxon>
        <taxon>Dothideomycetidae</taxon>
        <taxon>Mycosphaerellales</taxon>
        <taxon>Extremaceae</taxon>
        <taxon>Vermiconidia</taxon>
    </lineage>
</organism>
<evidence type="ECO:0000313" key="2">
    <source>
        <dbReference type="EMBL" id="KAK5531793.1"/>
    </source>
</evidence>
<feature type="region of interest" description="Disordered" evidence="1">
    <location>
        <begin position="118"/>
        <end position="140"/>
    </location>
</feature>
<dbReference type="Proteomes" id="UP001345827">
    <property type="component" value="Unassembled WGS sequence"/>
</dbReference>
<feature type="compositionally biased region" description="Polar residues" evidence="1">
    <location>
        <begin position="34"/>
        <end position="48"/>
    </location>
</feature>
<name>A0AAV9Q2B7_9PEZI</name>
<gene>
    <name evidence="2" type="ORF">LTR25_008123</name>
</gene>
<evidence type="ECO:0000313" key="3">
    <source>
        <dbReference type="Proteomes" id="UP001345827"/>
    </source>
</evidence>
<feature type="region of interest" description="Disordered" evidence="1">
    <location>
        <begin position="20"/>
        <end position="53"/>
    </location>
</feature>
<proteinExistence type="predicted"/>
<dbReference type="EMBL" id="JAXLQG010000016">
    <property type="protein sequence ID" value="KAK5531793.1"/>
    <property type="molecule type" value="Genomic_DNA"/>
</dbReference>
<keyword evidence="3" id="KW-1185">Reference proteome</keyword>
<comment type="caution">
    <text evidence="2">The sequence shown here is derived from an EMBL/GenBank/DDBJ whole genome shotgun (WGS) entry which is preliminary data.</text>
</comment>
<reference evidence="2 3" key="1">
    <citation type="submission" date="2023-06" db="EMBL/GenBank/DDBJ databases">
        <title>Black Yeasts Isolated from many extreme environments.</title>
        <authorList>
            <person name="Coleine C."/>
            <person name="Stajich J.E."/>
            <person name="Selbmann L."/>
        </authorList>
    </citation>
    <scope>NUCLEOTIDE SEQUENCE [LARGE SCALE GENOMIC DNA]</scope>
    <source>
        <strain evidence="2 3">CCFEE 5887</strain>
    </source>
</reference>
<feature type="compositionally biased region" description="Basic and acidic residues" evidence="1">
    <location>
        <begin position="123"/>
        <end position="134"/>
    </location>
</feature>
<evidence type="ECO:0000256" key="1">
    <source>
        <dbReference type="SAM" id="MobiDB-lite"/>
    </source>
</evidence>